<dbReference type="SMART" id="SM00387">
    <property type="entry name" value="HATPase_c"/>
    <property type="match status" value="1"/>
</dbReference>
<evidence type="ECO:0000256" key="2">
    <source>
        <dbReference type="ARBA" id="ARBA00012438"/>
    </source>
</evidence>
<dbReference type="InterPro" id="IPR003018">
    <property type="entry name" value="GAF"/>
</dbReference>
<dbReference type="FunFam" id="3.30.565.10:FF:000006">
    <property type="entry name" value="Sensor histidine kinase WalK"/>
    <property type="match status" value="1"/>
</dbReference>
<keyword evidence="3" id="KW-0597">Phosphoprotein</keyword>
<dbReference type="PROSITE" id="PS50112">
    <property type="entry name" value="PAS"/>
    <property type="match status" value="1"/>
</dbReference>
<dbReference type="InterPro" id="IPR036097">
    <property type="entry name" value="HisK_dim/P_sf"/>
</dbReference>
<evidence type="ECO:0000256" key="7">
    <source>
        <dbReference type="ARBA" id="ARBA00023136"/>
    </source>
</evidence>
<gene>
    <name evidence="10" type="ORF">CUN49_09905</name>
</gene>
<dbReference type="SUPFAM" id="SSF55781">
    <property type="entry name" value="GAF domain-like"/>
    <property type="match status" value="1"/>
</dbReference>
<dbReference type="SMART" id="SM00091">
    <property type="entry name" value="PAS"/>
    <property type="match status" value="1"/>
</dbReference>
<dbReference type="PRINTS" id="PR00344">
    <property type="entry name" value="BCTRLSENSOR"/>
</dbReference>
<dbReference type="Pfam" id="PF13185">
    <property type="entry name" value="GAF_2"/>
    <property type="match status" value="1"/>
</dbReference>
<dbReference type="CDD" id="cd00082">
    <property type="entry name" value="HisKA"/>
    <property type="match status" value="1"/>
</dbReference>
<evidence type="ECO:0000256" key="6">
    <source>
        <dbReference type="ARBA" id="ARBA00023012"/>
    </source>
</evidence>
<dbReference type="Pfam" id="PF00512">
    <property type="entry name" value="HisKA"/>
    <property type="match status" value="1"/>
</dbReference>
<dbReference type="PROSITE" id="PS50109">
    <property type="entry name" value="HIS_KIN"/>
    <property type="match status" value="1"/>
</dbReference>
<evidence type="ECO:0000313" key="10">
    <source>
        <dbReference type="EMBL" id="PJF35568.1"/>
    </source>
</evidence>
<dbReference type="SUPFAM" id="SSF55874">
    <property type="entry name" value="ATPase domain of HSP90 chaperone/DNA topoisomerase II/histidine kinase"/>
    <property type="match status" value="1"/>
</dbReference>
<dbReference type="CDD" id="cd00130">
    <property type="entry name" value="PAS"/>
    <property type="match status" value="1"/>
</dbReference>
<dbReference type="InterPro" id="IPR036890">
    <property type="entry name" value="HATPase_C_sf"/>
</dbReference>
<keyword evidence="6" id="KW-0902">Two-component regulatory system</keyword>
<dbReference type="CDD" id="cd00075">
    <property type="entry name" value="HATPase"/>
    <property type="match status" value="1"/>
</dbReference>
<dbReference type="InterPro" id="IPR004358">
    <property type="entry name" value="Sig_transdc_His_kin-like_C"/>
</dbReference>
<dbReference type="Gene3D" id="1.10.287.130">
    <property type="match status" value="1"/>
</dbReference>
<evidence type="ECO:0000256" key="5">
    <source>
        <dbReference type="ARBA" id="ARBA00022777"/>
    </source>
</evidence>
<dbReference type="SUPFAM" id="SSF55785">
    <property type="entry name" value="PYP-like sensor domain (PAS domain)"/>
    <property type="match status" value="1"/>
</dbReference>
<dbReference type="InterPro" id="IPR013767">
    <property type="entry name" value="PAS_fold"/>
</dbReference>
<evidence type="ECO:0000256" key="4">
    <source>
        <dbReference type="ARBA" id="ARBA00022679"/>
    </source>
</evidence>
<dbReference type="EC" id="2.7.13.3" evidence="2"/>
<dbReference type="InterPro" id="IPR003594">
    <property type="entry name" value="HATPase_dom"/>
</dbReference>
<evidence type="ECO:0000256" key="1">
    <source>
        <dbReference type="ARBA" id="ARBA00000085"/>
    </source>
</evidence>
<dbReference type="Gene3D" id="3.30.565.10">
    <property type="entry name" value="Histidine kinase-like ATPase, C-terminal domain"/>
    <property type="match status" value="1"/>
</dbReference>
<reference evidence="10 11" key="1">
    <citation type="submission" date="2017-11" db="EMBL/GenBank/DDBJ databases">
        <title>Evolution of Phototrophy in the Chloroflexi Phylum Driven by Horizontal Gene Transfer.</title>
        <authorList>
            <person name="Ward L.M."/>
            <person name="Hemp J."/>
            <person name="Shih P.M."/>
            <person name="Mcglynn S.E."/>
            <person name="Fischer W."/>
        </authorList>
    </citation>
    <scope>NUCLEOTIDE SEQUENCE [LARGE SCALE GENOMIC DNA]</scope>
    <source>
        <strain evidence="10">JP3_13</strain>
    </source>
</reference>
<dbReference type="SUPFAM" id="SSF47384">
    <property type="entry name" value="Homodimeric domain of signal transducing histidine kinase"/>
    <property type="match status" value="1"/>
</dbReference>
<proteinExistence type="predicted"/>
<keyword evidence="4" id="KW-0808">Transferase</keyword>
<evidence type="ECO:0000256" key="3">
    <source>
        <dbReference type="ARBA" id="ARBA00022553"/>
    </source>
</evidence>
<feature type="domain" description="PAS" evidence="9">
    <location>
        <begin position="196"/>
        <end position="232"/>
    </location>
</feature>
<dbReference type="Pfam" id="PF00989">
    <property type="entry name" value="PAS"/>
    <property type="match status" value="1"/>
</dbReference>
<dbReference type="Proteomes" id="UP000229681">
    <property type="component" value="Unassembled WGS sequence"/>
</dbReference>
<protein>
    <recommendedName>
        <fullName evidence="2">histidine kinase</fullName>
        <ecNumber evidence="2">2.7.13.3</ecNumber>
    </recommendedName>
</protein>
<dbReference type="Pfam" id="PF02518">
    <property type="entry name" value="HATPase_c"/>
    <property type="match status" value="1"/>
</dbReference>
<dbReference type="GO" id="GO:0016036">
    <property type="term" value="P:cellular response to phosphate starvation"/>
    <property type="evidence" value="ECO:0007669"/>
    <property type="project" value="TreeGrafter"/>
</dbReference>
<dbReference type="GO" id="GO:0000155">
    <property type="term" value="F:phosphorelay sensor kinase activity"/>
    <property type="evidence" value="ECO:0007669"/>
    <property type="project" value="InterPro"/>
</dbReference>
<feature type="domain" description="Histidine kinase" evidence="8">
    <location>
        <begin position="319"/>
        <end position="548"/>
    </location>
</feature>
<dbReference type="SMART" id="SM00388">
    <property type="entry name" value="HisKA"/>
    <property type="match status" value="1"/>
</dbReference>
<dbReference type="PANTHER" id="PTHR45453:SF1">
    <property type="entry name" value="PHOSPHATE REGULON SENSOR PROTEIN PHOR"/>
    <property type="match status" value="1"/>
</dbReference>
<dbReference type="Gene3D" id="3.30.450.40">
    <property type="match status" value="1"/>
</dbReference>
<dbReference type="InterPro" id="IPR000014">
    <property type="entry name" value="PAS"/>
</dbReference>
<keyword evidence="7" id="KW-0472">Membrane</keyword>
<sequence>MNGQPGDTDRLMHSEDAAEPIFETLKRQTDQLLAINNVITAAANSPDLNHTLSAALEAVLKLVPLDASGISLIDYAAEELVMYAQRGWRRDFTSEPMRVKLGEGISGLVIRSGEPVITGDLSDDPRLQVPAFIEERVKAMALLPMHARGKVVGVLSVMSRRPYEFSSAEIGILQVIADQVGLAIDNALLVDSVRAQQQRLEAILHATADAIIATDERGTINLINHAARRLFNTEAKLLGEPLCEAPFLPSIRERLCAALQPNAVERTFEVTLPNQQCLLCEVAPIQVHKSSALPSWVVVFRDITHHKQAVQARLNFIQTAAHELRNPLGAVLSALNMLSKPLENRLNESDKELFDIALRSVLRMQELVDDLLNLEHIESGIGMRFEPINVFEMLARCTNDMRPLLMNKQQQITLEIAADLPPLLGDERWLSRAVINLISNAHKYTQEGGQIVIRAFQQVTDGKPELIIQVQDNGPGIPREAQRRLFDRFYRVRHAEHQAVGTGLGLAIVKSVAEQHKGRVTVYSELPLFSTLWQNKGTTFSLILPYRDQAD</sequence>
<dbReference type="EMBL" id="PGTM01000137">
    <property type="protein sequence ID" value="PJF35568.1"/>
    <property type="molecule type" value="Genomic_DNA"/>
</dbReference>
<evidence type="ECO:0000313" key="11">
    <source>
        <dbReference type="Proteomes" id="UP000229681"/>
    </source>
</evidence>
<dbReference type="GO" id="GO:0004721">
    <property type="term" value="F:phosphoprotein phosphatase activity"/>
    <property type="evidence" value="ECO:0007669"/>
    <property type="project" value="TreeGrafter"/>
</dbReference>
<dbReference type="InterPro" id="IPR005467">
    <property type="entry name" value="His_kinase_dom"/>
</dbReference>
<dbReference type="InterPro" id="IPR029016">
    <property type="entry name" value="GAF-like_dom_sf"/>
</dbReference>
<dbReference type="NCBIfam" id="TIGR00229">
    <property type="entry name" value="sensory_box"/>
    <property type="match status" value="1"/>
</dbReference>
<dbReference type="Gene3D" id="3.30.450.20">
    <property type="entry name" value="PAS domain"/>
    <property type="match status" value="1"/>
</dbReference>
<comment type="caution">
    <text evidence="10">The sequence shown here is derived from an EMBL/GenBank/DDBJ whole genome shotgun (WGS) entry which is preliminary data.</text>
</comment>
<dbReference type="InterPro" id="IPR050351">
    <property type="entry name" value="BphY/WalK/GraS-like"/>
</dbReference>
<evidence type="ECO:0000259" key="9">
    <source>
        <dbReference type="PROSITE" id="PS50112"/>
    </source>
</evidence>
<organism evidence="10 11">
    <name type="scientific">Candidatus Thermofonsia Clade 1 bacterium</name>
    <dbReference type="NCBI Taxonomy" id="2364210"/>
    <lineage>
        <taxon>Bacteria</taxon>
        <taxon>Bacillati</taxon>
        <taxon>Chloroflexota</taxon>
        <taxon>Candidatus Thermofontia</taxon>
        <taxon>Candidatus Thermofonsia Clade 1</taxon>
    </lineage>
</organism>
<evidence type="ECO:0000259" key="8">
    <source>
        <dbReference type="PROSITE" id="PS50109"/>
    </source>
</evidence>
<dbReference type="GO" id="GO:0006355">
    <property type="term" value="P:regulation of DNA-templated transcription"/>
    <property type="evidence" value="ECO:0007669"/>
    <property type="project" value="InterPro"/>
</dbReference>
<dbReference type="PANTHER" id="PTHR45453">
    <property type="entry name" value="PHOSPHATE REGULON SENSOR PROTEIN PHOR"/>
    <property type="match status" value="1"/>
</dbReference>
<dbReference type="AlphaFoldDB" id="A0A2M8PDG1"/>
<name>A0A2M8PDG1_9CHLR</name>
<keyword evidence="5" id="KW-0418">Kinase</keyword>
<accession>A0A2M8PDG1</accession>
<dbReference type="InterPro" id="IPR035965">
    <property type="entry name" value="PAS-like_dom_sf"/>
</dbReference>
<dbReference type="SMART" id="SM00065">
    <property type="entry name" value="GAF"/>
    <property type="match status" value="1"/>
</dbReference>
<comment type="catalytic activity">
    <reaction evidence="1">
        <text>ATP + protein L-histidine = ADP + protein N-phospho-L-histidine.</text>
        <dbReference type="EC" id="2.7.13.3"/>
    </reaction>
</comment>
<dbReference type="InterPro" id="IPR003661">
    <property type="entry name" value="HisK_dim/P_dom"/>
</dbReference>
<dbReference type="GO" id="GO:0005886">
    <property type="term" value="C:plasma membrane"/>
    <property type="evidence" value="ECO:0007669"/>
    <property type="project" value="TreeGrafter"/>
</dbReference>